<comment type="caution">
    <text evidence="2">The sequence shown here is derived from an EMBL/GenBank/DDBJ whole genome shotgun (WGS) entry which is preliminary data.</text>
</comment>
<dbReference type="EMBL" id="BAAARV010000124">
    <property type="protein sequence ID" value="GAA2391695.1"/>
    <property type="molecule type" value="Genomic_DNA"/>
</dbReference>
<evidence type="ECO:0000313" key="3">
    <source>
        <dbReference type="Proteomes" id="UP001501444"/>
    </source>
</evidence>
<accession>A0ABN3I034</accession>
<feature type="region of interest" description="Disordered" evidence="1">
    <location>
        <begin position="46"/>
        <end position="72"/>
    </location>
</feature>
<name>A0ABN3I034_9ACTN</name>
<dbReference type="NCBIfam" id="TIGR03696">
    <property type="entry name" value="Rhs_assc_core"/>
    <property type="match status" value="1"/>
</dbReference>
<feature type="compositionally biased region" description="Polar residues" evidence="1">
    <location>
        <begin position="1035"/>
        <end position="1046"/>
    </location>
</feature>
<organism evidence="2 3">
    <name type="scientific">Dactylosporangium salmoneum</name>
    <dbReference type="NCBI Taxonomy" id="53361"/>
    <lineage>
        <taxon>Bacteria</taxon>
        <taxon>Bacillati</taxon>
        <taxon>Actinomycetota</taxon>
        <taxon>Actinomycetes</taxon>
        <taxon>Micromonosporales</taxon>
        <taxon>Micromonosporaceae</taxon>
        <taxon>Dactylosporangium</taxon>
    </lineage>
</organism>
<feature type="region of interest" description="Disordered" evidence="1">
    <location>
        <begin position="1014"/>
        <end position="1047"/>
    </location>
</feature>
<dbReference type="Proteomes" id="UP001501444">
    <property type="component" value="Unassembled WGS sequence"/>
</dbReference>
<feature type="region of interest" description="Disordered" evidence="1">
    <location>
        <begin position="2083"/>
        <end position="2104"/>
    </location>
</feature>
<sequence>MINERLHRRRWRPVRLALPVTMATALVFGQGLFALPAAAAPQGLQAQTTPSVHGTKVKAQDRPADLSQGAAAASAPVWPAGGTAVADSAVAGEAKKAGALPVSVAGSGSRTRITVLDRQSLPSRWNDKVLMKVERADAGAATKAEVNLDYGSFATAYGGDWASRLRLVAVPDCALSTPDLPQCATKPLPTRNDTKSKRLTATVDLPAVSTMASQSASVSSPSMMLAAVAGPSGSAGDYKATGLQASSTWSAGGNSGDFSWQYPMRSPPALGGPAPVVTLAYSSTSVDGRSEATNNQPSWIGEGFDYQPGFVERRYKQCVDDKGGNANNTTDSPDQCWGTDNATLSLNGRSNELIRDDATGTWKLKNDDGSKIERLNDTVNGDNDNEYWKLTSPDGNQFFFGRNRLPGYTGTAPANKVTNSVQTVPVAGNNVGEPCRQSGFVASFCNQAYRWNLDYVLDPHGNSMSLFYTQETNKYGRNLSATDVVSYSRAAYLDHIDYGTDNRSGTDTENTSTAAPARVVFTAADRCLSACTTHDQAHWPDTPWDQECTGSPCTDKFAPTFWTTKRLGGVTMKVWDAGTSQYRDTESWTLTHNFPDPGDGTRAGLWLESIVHKGLVGGTAELPEVNFDWIQKPNRVDTFTDGKPAMNWMRMGTIWTETGAKLDIRYTEPDCVVGSRMPASPQNNTLRCYPVLEEQQDKSIKTEYFHKYLVTSVVQADRLTGAPDVETSYEYVGTPAYRHTDDDGLTKDKLRTWSDFRGYSQVNTRVGTPGSGTETLSETVYYRGMHGDLNGSGGTRSVQLPALDLNGDGDTVDVADAPAVNDEDTFAGQPRKTTVFNGVESAPISIEVNQPWQGPVTATRNMGSTTVYARPGAQSVTWGAMKQSNGGWRVTRTNITSDNYGMPIKREDLGDVAVSGDESCTTTTYVRNTAANILSLAGTVENYALPCGQNPQNDGDVGSIMRTSFDNQAYGAAPTKGETTKVERASAWSSSGGPAWMTVSTKAYDPYGRILDETDTRGNHTTTAYTPATGGPVTRITSTNPNSWSSIDDIEPAWGETVGKTDVNGKRTDLVFDPLGRLTQVWLPNRAKAANPTSPNMQFTYTIRNSGGPSAITTQKLNANGNYMTEYELFDGLLRSRQTQVQSTANGNAGTVFTETKYDAAGRVGVTTTHFDATVQPSANLFTILDWQPKTLKETQYDRAGRAVVEIQKNGGVELSRITTTYNGEKVSTTAPAGQTSFTKVSDAQGRTVQLREYRNAADVGSDTRALYDLATYHYNKKGQQDSLTDNAGNVWTYGFDFLGRQTSSTDPDKGASSATFDAGGLMTSITDGRGQTLAYTYDTIGRKTGEYAGSPTGTKLATWAYDPTGNKGQLASASRWIGTDEYKVTIRGYTPLYQSTGEDFVIPTSVTGLAGTYSFTRAYKVDGSLSTMSYPNVGGLGAETLTYTYDDVTGLPEQLKTNAPGLGQYVANSDYTAYGELSFVQFQLTGGNWVQRGFTYDDATRKLVRAQTVRQVSPQPVTDSQYSLDTSGNITKLVETGASGTDTQCFAYDYVQRLTNAWTPTSGDCAQTRSSSALGGPAPYWKEWSFDAVGSRKTQVTHATAGDTTETYNYNAAGTARPHAVQSVTVSGPGVSRTDNYGYDLSGNTTGRPGTTGAQTLTWDTEGHLTKVTEGGKDTTHVYTADGARLLSSDSTTTTLYLPGQEVRRNKSTGAVTATRYYSWAGQVCASITTGGQLTWLVTDTQGTQQVAIASGNQALTQRRQDPYGNLRGTLVAWPNAKGFVGGDTDGTGLTHLGARDYDPKTGRFISVDPVFDPAVTQSWSAYVYAGNNPVTQSDPSGLCWLCDKAKQTFAAAWVNTVDVVGHAVGNELKKIDDFGQKVLPVIDRATEQMGGPIDAAWDMVQQKATDFAGTPSDPTAWRLGWEWATGNGPHDRVMEGEGRFVQTYKQHQHFQDTRAQVAEKINSGELKEGSQGDNYYSLANPPEESLGKVARDFTTNSAVAFLGSHNLHYTVKAIDKEHGTATVEFEITNDSTINSATHTSPVLGGYSDWWQEEIEKPLNRRFGESGPMSRKKQTIRWTETIDLKNPKPPSPPPSIPPLLNPGGGGSRYGSCRLCFL</sequence>
<reference evidence="2 3" key="1">
    <citation type="journal article" date="2019" name="Int. J. Syst. Evol. Microbiol.">
        <title>The Global Catalogue of Microorganisms (GCM) 10K type strain sequencing project: providing services to taxonomists for standard genome sequencing and annotation.</title>
        <authorList>
            <consortium name="The Broad Institute Genomics Platform"/>
            <consortium name="The Broad Institute Genome Sequencing Center for Infectious Disease"/>
            <person name="Wu L."/>
            <person name="Ma J."/>
        </authorList>
    </citation>
    <scope>NUCLEOTIDE SEQUENCE [LARGE SCALE GENOMIC DNA]</scope>
    <source>
        <strain evidence="2 3">JCM 3272</strain>
    </source>
</reference>
<dbReference type="InterPro" id="IPR050708">
    <property type="entry name" value="T6SS_VgrG/RHS"/>
</dbReference>
<protein>
    <submittedName>
        <fullName evidence="2">RHS repeat-associated core domain-containing protein</fullName>
    </submittedName>
</protein>
<feature type="compositionally biased region" description="Low complexity" evidence="1">
    <location>
        <begin position="1021"/>
        <end position="1034"/>
    </location>
</feature>
<dbReference type="PANTHER" id="PTHR32305">
    <property type="match status" value="1"/>
</dbReference>
<evidence type="ECO:0000313" key="2">
    <source>
        <dbReference type="EMBL" id="GAA2391695.1"/>
    </source>
</evidence>
<evidence type="ECO:0000256" key="1">
    <source>
        <dbReference type="SAM" id="MobiDB-lite"/>
    </source>
</evidence>
<dbReference type="PANTHER" id="PTHR32305:SF17">
    <property type="entry name" value="TRNA NUCLEASE WAPA"/>
    <property type="match status" value="1"/>
</dbReference>
<proteinExistence type="predicted"/>
<keyword evidence="3" id="KW-1185">Reference proteome</keyword>
<dbReference type="Gene3D" id="2.180.10.10">
    <property type="entry name" value="RHS repeat-associated core"/>
    <property type="match status" value="2"/>
</dbReference>
<dbReference type="InterPro" id="IPR022385">
    <property type="entry name" value="Rhs_assc_core"/>
</dbReference>
<gene>
    <name evidence="2" type="ORF">GCM10010170_104190</name>
</gene>
<feature type="compositionally biased region" description="Pro residues" evidence="1">
    <location>
        <begin position="2088"/>
        <end position="2101"/>
    </location>
</feature>